<accession>A0A484ZN30</accession>
<proteinExistence type="predicted"/>
<gene>
    <name evidence="1" type="ORF">NCTC12282_04207</name>
</gene>
<dbReference type="EMBL" id="CAADJA010000002">
    <property type="protein sequence ID" value="VFS49844.1"/>
    <property type="molecule type" value="Genomic_DNA"/>
</dbReference>
<protein>
    <submittedName>
        <fullName evidence="1">Uncharacterized protein</fullName>
    </submittedName>
</protein>
<organism evidence="1 2">
    <name type="scientific">Budvicia aquatica</name>
    <dbReference type="NCBI Taxonomy" id="82979"/>
    <lineage>
        <taxon>Bacteria</taxon>
        <taxon>Pseudomonadati</taxon>
        <taxon>Pseudomonadota</taxon>
        <taxon>Gammaproteobacteria</taxon>
        <taxon>Enterobacterales</taxon>
        <taxon>Budviciaceae</taxon>
        <taxon>Budvicia</taxon>
    </lineage>
</organism>
<dbReference type="AlphaFoldDB" id="A0A484ZN30"/>
<reference evidence="1 2" key="1">
    <citation type="submission" date="2019-03" db="EMBL/GenBank/DDBJ databases">
        <authorList>
            <consortium name="Pathogen Informatics"/>
        </authorList>
    </citation>
    <scope>NUCLEOTIDE SEQUENCE [LARGE SCALE GENOMIC DNA]</scope>
    <source>
        <strain evidence="1 2">NCTC12282</strain>
    </source>
</reference>
<name>A0A484ZN30_9GAMM</name>
<dbReference type="Proteomes" id="UP000373449">
    <property type="component" value="Unassembled WGS sequence"/>
</dbReference>
<sequence length="34" mass="3907">MTSGLKAAYTLPLKSDKTYSVIHQGKLLYLRFDF</sequence>
<evidence type="ECO:0000313" key="2">
    <source>
        <dbReference type="Proteomes" id="UP000373449"/>
    </source>
</evidence>
<evidence type="ECO:0000313" key="1">
    <source>
        <dbReference type="EMBL" id="VFS49844.1"/>
    </source>
</evidence>